<dbReference type="GO" id="GO:0016491">
    <property type="term" value="F:oxidoreductase activity"/>
    <property type="evidence" value="ECO:0007669"/>
    <property type="project" value="UniProtKB-KW"/>
</dbReference>
<dbReference type="GO" id="GO:0005737">
    <property type="term" value="C:cytoplasm"/>
    <property type="evidence" value="ECO:0007669"/>
    <property type="project" value="TreeGrafter"/>
</dbReference>
<dbReference type="InterPro" id="IPR050791">
    <property type="entry name" value="Aldo-Keto_reductase"/>
</dbReference>
<keyword evidence="1" id="KW-0560">Oxidoreductase</keyword>
<name>A0A8J5XYE7_DIALT</name>
<dbReference type="PANTHER" id="PTHR43625:SF5">
    <property type="entry name" value="PYRIDOXAL REDUCTASE, CHLOROPLASTIC"/>
    <property type="match status" value="1"/>
</dbReference>
<dbReference type="PROSITE" id="PS00062">
    <property type="entry name" value="ALDOKETO_REDUCTASE_2"/>
    <property type="match status" value="1"/>
</dbReference>
<dbReference type="Gene3D" id="3.20.20.100">
    <property type="entry name" value="NADP-dependent oxidoreductase domain"/>
    <property type="match status" value="1"/>
</dbReference>
<dbReference type="InterPro" id="IPR036812">
    <property type="entry name" value="NAD(P)_OxRdtase_dom_sf"/>
</dbReference>
<comment type="caution">
    <text evidence="4">The sequence shown here is derived from an EMBL/GenBank/DDBJ whole genome shotgun (WGS) entry which is preliminary data.</text>
</comment>
<feature type="signal peptide" evidence="2">
    <location>
        <begin position="1"/>
        <end position="19"/>
    </location>
</feature>
<dbReference type="Proteomes" id="UP000751190">
    <property type="component" value="Unassembled WGS sequence"/>
</dbReference>
<dbReference type="AlphaFoldDB" id="A0A8J5XYE7"/>
<feature type="domain" description="NADP-dependent oxidoreductase" evidence="3">
    <location>
        <begin position="20"/>
        <end position="320"/>
    </location>
</feature>
<evidence type="ECO:0000313" key="4">
    <source>
        <dbReference type="EMBL" id="KAG8468439.1"/>
    </source>
</evidence>
<gene>
    <name evidence="4" type="ORF">KFE25_013522</name>
</gene>
<dbReference type="SUPFAM" id="SSF51430">
    <property type="entry name" value="NAD(P)-linked oxidoreductase"/>
    <property type="match status" value="1"/>
</dbReference>
<dbReference type="CDD" id="cd19093">
    <property type="entry name" value="AKR_AtPLR-like"/>
    <property type="match status" value="1"/>
</dbReference>
<feature type="chain" id="PRO_5035158240" description="NADP-dependent oxidoreductase domain-containing protein" evidence="2">
    <location>
        <begin position="20"/>
        <end position="337"/>
    </location>
</feature>
<dbReference type="InterPro" id="IPR018170">
    <property type="entry name" value="Aldo/ket_reductase_CS"/>
</dbReference>
<organism evidence="4 5">
    <name type="scientific">Diacronema lutheri</name>
    <name type="common">Unicellular marine alga</name>
    <name type="synonym">Monochrysis lutheri</name>
    <dbReference type="NCBI Taxonomy" id="2081491"/>
    <lineage>
        <taxon>Eukaryota</taxon>
        <taxon>Haptista</taxon>
        <taxon>Haptophyta</taxon>
        <taxon>Pavlovophyceae</taxon>
        <taxon>Pavlovales</taxon>
        <taxon>Pavlovaceae</taxon>
        <taxon>Diacronema</taxon>
    </lineage>
</organism>
<evidence type="ECO:0000256" key="1">
    <source>
        <dbReference type="ARBA" id="ARBA00023002"/>
    </source>
</evidence>
<keyword evidence="5" id="KW-1185">Reference proteome</keyword>
<reference evidence="4" key="1">
    <citation type="submission" date="2021-05" db="EMBL/GenBank/DDBJ databases">
        <title>The genome of the haptophyte Pavlova lutheri (Diacronema luteri, Pavlovales) - a model for lipid biosynthesis in eukaryotic algae.</title>
        <authorList>
            <person name="Hulatt C.J."/>
            <person name="Posewitz M.C."/>
        </authorList>
    </citation>
    <scope>NUCLEOTIDE SEQUENCE</scope>
    <source>
        <strain evidence="4">NIVA-4/92</strain>
    </source>
</reference>
<dbReference type="OMA" id="CGTWAWG"/>
<proteinExistence type="predicted"/>
<keyword evidence="2" id="KW-0732">Signal</keyword>
<dbReference type="PANTHER" id="PTHR43625">
    <property type="entry name" value="AFLATOXIN B1 ALDEHYDE REDUCTASE"/>
    <property type="match status" value="1"/>
</dbReference>
<dbReference type="EMBL" id="JAGTXO010000004">
    <property type="protein sequence ID" value="KAG8468439.1"/>
    <property type="molecule type" value="Genomic_DNA"/>
</dbReference>
<accession>A0A8J5XYE7</accession>
<sequence length="337" mass="36877">MHHVFLILLLSAAPPLNLGRLGVGTWSWGNKLLWGYDQRQDAELRAAFERATRGGVKFWDTGDSYGTGALEGRAEVLLGEFRRSLAERRPREARALCFGTKLAVYPWRLTSRSFVDACCSSLERMGLAQIEVVQAHWSAQRFQPWQERPLWEGLADCYDLGLCKAVGLSNFGPKQLALCAEYMQARHVPIVLNQVQLSLLSTQPLDSGLLAVCSELRIQPVAYSPLALGALSGKYSANRLPKGPRGLVIRQVLAGARELTQTVDEVARARGKSPAQIALNWAMCKGAVPIVGCRSVAQVDENLGACSFTLSGAEVAELDVAARQVRQPATQNVFMTD</sequence>
<evidence type="ECO:0000256" key="2">
    <source>
        <dbReference type="SAM" id="SignalP"/>
    </source>
</evidence>
<evidence type="ECO:0000313" key="5">
    <source>
        <dbReference type="Proteomes" id="UP000751190"/>
    </source>
</evidence>
<protein>
    <recommendedName>
        <fullName evidence="3">NADP-dependent oxidoreductase domain-containing protein</fullName>
    </recommendedName>
</protein>
<dbReference type="Pfam" id="PF00248">
    <property type="entry name" value="Aldo_ket_red"/>
    <property type="match status" value="1"/>
</dbReference>
<evidence type="ECO:0000259" key="3">
    <source>
        <dbReference type="Pfam" id="PF00248"/>
    </source>
</evidence>
<dbReference type="InterPro" id="IPR023210">
    <property type="entry name" value="NADP_OxRdtase_dom"/>
</dbReference>
<dbReference type="OrthoDB" id="2310150at2759"/>